<gene>
    <name evidence="2" type="ORF">PWO00_28480</name>
</gene>
<geneLocation type="plasmid" evidence="2 3">
    <name>pG5MAi6_3</name>
</geneLocation>
<sequence length="85" mass="10205">MPGRNLVNWYEATDSDTRLERRRFGKWVRKLRSYYNLSRKELAARMFVSVETVDRIERGCVDPTLNDFRQKVYKAVTKETMRISV</sequence>
<reference evidence="2 3" key="1">
    <citation type="submission" date="2023-02" db="EMBL/GenBank/DDBJ databases">
        <title>Complete genome sequence of Priestia aryabhattai G5MAi6, a methanol-tolerant strain isolated from tap water in Hong Kong.</title>
        <authorList>
            <person name="Leung K.M."/>
            <person name="Lai G.K.K."/>
            <person name="Griffin S.D.J."/>
        </authorList>
    </citation>
    <scope>NUCLEOTIDE SEQUENCE [LARGE SCALE GENOMIC DNA]</scope>
    <source>
        <strain evidence="2 3">G5MAi6</strain>
        <plasmid evidence="2 3">pG5MAi6_3</plasmid>
    </source>
</reference>
<evidence type="ECO:0000313" key="3">
    <source>
        <dbReference type="Proteomes" id="UP001220217"/>
    </source>
</evidence>
<accession>A0ABD7X3V9</accession>
<dbReference type="Proteomes" id="UP001220217">
    <property type="component" value="Plasmid pG5MAi6_3"/>
</dbReference>
<dbReference type="AlphaFoldDB" id="A0ABD7X3V9"/>
<name>A0ABD7X3V9_PRIAR</name>
<protein>
    <recommendedName>
        <fullName evidence="1">HTH cro/C1-type domain-containing protein</fullName>
    </recommendedName>
</protein>
<dbReference type="InterPro" id="IPR001387">
    <property type="entry name" value="Cro/C1-type_HTH"/>
</dbReference>
<keyword evidence="2" id="KW-0614">Plasmid</keyword>
<dbReference type="EMBL" id="CP118721">
    <property type="protein sequence ID" value="WEA47315.1"/>
    <property type="molecule type" value="Genomic_DNA"/>
</dbReference>
<dbReference type="PROSITE" id="PS50943">
    <property type="entry name" value="HTH_CROC1"/>
    <property type="match status" value="1"/>
</dbReference>
<dbReference type="Gene3D" id="1.10.260.40">
    <property type="entry name" value="lambda repressor-like DNA-binding domains"/>
    <property type="match status" value="1"/>
</dbReference>
<proteinExistence type="predicted"/>
<dbReference type="CDD" id="cd00093">
    <property type="entry name" value="HTH_XRE"/>
    <property type="match status" value="1"/>
</dbReference>
<evidence type="ECO:0000313" key="2">
    <source>
        <dbReference type="EMBL" id="WEA47315.1"/>
    </source>
</evidence>
<evidence type="ECO:0000259" key="1">
    <source>
        <dbReference type="PROSITE" id="PS50943"/>
    </source>
</evidence>
<dbReference type="RefSeq" id="WP_275037815.1">
    <property type="nucleotide sequence ID" value="NZ_CP118721.1"/>
</dbReference>
<dbReference type="InterPro" id="IPR010982">
    <property type="entry name" value="Lambda_DNA-bd_dom_sf"/>
</dbReference>
<dbReference type="SUPFAM" id="SSF47413">
    <property type="entry name" value="lambda repressor-like DNA-binding domains"/>
    <property type="match status" value="1"/>
</dbReference>
<feature type="domain" description="HTH cro/C1-type" evidence="1">
    <location>
        <begin position="28"/>
        <end position="59"/>
    </location>
</feature>
<organism evidence="2 3">
    <name type="scientific">Priestia aryabhattai</name>
    <name type="common">Bacillus aryabhattai</name>
    <dbReference type="NCBI Taxonomy" id="412384"/>
    <lineage>
        <taxon>Bacteria</taxon>
        <taxon>Bacillati</taxon>
        <taxon>Bacillota</taxon>
        <taxon>Bacilli</taxon>
        <taxon>Bacillales</taxon>
        <taxon>Bacillaceae</taxon>
        <taxon>Priestia</taxon>
    </lineage>
</organism>